<sequence>MSSYFNGASDFTSRRSNFSTVKGNQDNTYHAGKDPNTSGHGEQSRPRAEYADAPPKGKGSDASKSKGGSKGHSDYFTNARRFNADGGNFSSVGGHQSNTSYGLKVEGVRK</sequence>
<keyword evidence="3" id="KW-1185">Reference proteome</keyword>
<feature type="compositionally biased region" description="Polar residues" evidence="1">
    <location>
        <begin position="88"/>
        <end position="101"/>
    </location>
</feature>
<evidence type="ECO:0000313" key="3">
    <source>
        <dbReference type="Proteomes" id="UP001465976"/>
    </source>
</evidence>
<dbReference type="Proteomes" id="UP001465976">
    <property type="component" value="Unassembled WGS sequence"/>
</dbReference>
<feature type="compositionally biased region" description="Polar residues" evidence="1">
    <location>
        <begin position="1"/>
        <end position="28"/>
    </location>
</feature>
<evidence type="ECO:0000313" key="2">
    <source>
        <dbReference type="EMBL" id="KAL0563766.1"/>
    </source>
</evidence>
<accession>A0ABR3ELK7</accession>
<reference evidence="2 3" key="1">
    <citation type="submission" date="2024-02" db="EMBL/GenBank/DDBJ databases">
        <title>A draft genome for the cacao thread blight pathogen Marasmius crinis-equi.</title>
        <authorList>
            <person name="Cohen S.P."/>
            <person name="Baruah I.K."/>
            <person name="Amoako-Attah I."/>
            <person name="Bukari Y."/>
            <person name="Meinhardt L.W."/>
            <person name="Bailey B.A."/>
        </authorList>
    </citation>
    <scope>NUCLEOTIDE SEQUENCE [LARGE SCALE GENOMIC DNA]</scope>
    <source>
        <strain evidence="2 3">GH-76</strain>
    </source>
</reference>
<feature type="region of interest" description="Disordered" evidence="1">
    <location>
        <begin position="1"/>
        <end position="110"/>
    </location>
</feature>
<comment type="caution">
    <text evidence="2">The sequence shown here is derived from an EMBL/GenBank/DDBJ whole genome shotgun (WGS) entry which is preliminary data.</text>
</comment>
<proteinExistence type="predicted"/>
<dbReference type="EMBL" id="JBAHYK010003222">
    <property type="protein sequence ID" value="KAL0563766.1"/>
    <property type="molecule type" value="Genomic_DNA"/>
</dbReference>
<gene>
    <name evidence="2" type="ORF">V5O48_018300</name>
</gene>
<protein>
    <submittedName>
        <fullName evidence="2">Uncharacterized protein</fullName>
    </submittedName>
</protein>
<organism evidence="2 3">
    <name type="scientific">Marasmius crinis-equi</name>
    <dbReference type="NCBI Taxonomy" id="585013"/>
    <lineage>
        <taxon>Eukaryota</taxon>
        <taxon>Fungi</taxon>
        <taxon>Dikarya</taxon>
        <taxon>Basidiomycota</taxon>
        <taxon>Agaricomycotina</taxon>
        <taxon>Agaricomycetes</taxon>
        <taxon>Agaricomycetidae</taxon>
        <taxon>Agaricales</taxon>
        <taxon>Marasmiineae</taxon>
        <taxon>Marasmiaceae</taxon>
        <taxon>Marasmius</taxon>
    </lineage>
</organism>
<name>A0ABR3ELK7_9AGAR</name>
<evidence type="ECO:0000256" key="1">
    <source>
        <dbReference type="SAM" id="MobiDB-lite"/>
    </source>
</evidence>